<feature type="compositionally biased region" description="Basic and acidic residues" evidence="1">
    <location>
        <begin position="21"/>
        <end position="36"/>
    </location>
</feature>
<gene>
    <name evidence="2" type="ORF">MPOL1434_LOCUS10035</name>
</gene>
<protein>
    <submittedName>
        <fullName evidence="2">Uncharacterized protein</fullName>
    </submittedName>
</protein>
<sequence>MNSRPPRYPSNVRPSLVTPSLDEKTSSSVSKKEQKLSFRPSKGDFLSPPHLVLDKPKRSKSTKKQEEDEPAYEIATLKVDLARARTEARHHANTALRLRREIGRLQSELTITKMNQALLLEQKVGLEDEVAYLSNSPTSTVEHVEGSIIEINESFLSGSEEFSDHTVQTLLKSIGCLDLDDSDNPNAPAERSRAA</sequence>
<reference evidence="2" key="1">
    <citation type="submission" date="2021-01" db="EMBL/GenBank/DDBJ databases">
        <authorList>
            <person name="Corre E."/>
            <person name="Pelletier E."/>
            <person name="Niang G."/>
            <person name="Scheremetjew M."/>
            <person name="Finn R."/>
            <person name="Kale V."/>
            <person name="Holt S."/>
            <person name="Cochrane G."/>
            <person name="Meng A."/>
            <person name="Brown T."/>
            <person name="Cohen L."/>
        </authorList>
    </citation>
    <scope>NUCLEOTIDE SEQUENCE</scope>
    <source>
        <strain evidence="2">CCMP3303</strain>
    </source>
</reference>
<feature type="region of interest" description="Disordered" evidence="1">
    <location>
        <begin position="1"/>
        <end position="70"/>
    </location>
</feature>
<evidence type="ECO:0000313" key="2">
    <source>
        <dbReference type="EMBL" id="CAD8378447.1"/>
    </source>
</evidence>
<organism evidence="2">
    <name type="scientific">Minutocellus polymorphus</name>
    <dbReference type="NCBI Taxonomy" id="265543"/>
    <lineage>
        <taxon>Eukaryota</taxon>
        <taxon>Sar</taxon>
        <taxon>Stramenopiles</taxon>
        <taxon>Ochrophyta</taxon>
        <taxon>Bacillariophyta</taxon>
        <taxon>Mediophyceae</taxon>
        <taxon>Cymatosirophycidae</taxon>
        <taxon>Cymatosirales</taxon>
        <taxon>Cymatosiraceae</taxon>
        <taxon>Minutocellus</taxon>
    </lineage>
</organism>
<accession>A0A7S0FSK1</accession>
<dbReference type="AlphaFoldDB" id="A0A7S0FSK1"/>
<proteinExistence type="predicted"/>
<evidence type="ECO:0000256" key="1">
    <source>
        <dbReference type="SAM" id="MobiDB-lite"/>
    </source>
</evidence>
<dbReference type="EMBL" id="HBEJ01017208">
    <property type="protein sequence ID" value="CAD8378447.1"/>
    <property type="molecule type" value="Transcribed_RNA"/>
</dbReference>
<name>A0A7S0FSK1_9STRA</name>